<gene>
    <name evidence="2" type="ORF">PHACADRAFT_201887</name>
</gene>
<dbReference type="AlphaFoldDB" id="K5UI81"/>
<dbReference type="EMBL" id="JH930505">
    <property type="protein sequence ID" value="EKM49226.1"/>
    <property type="molecule type" value="Genomic_DNA"/>
</dbReference>
<feature type="compositionally biased region" description="Basic and acidic residues" evidence="1">
    <location>
        <begin position="206"/>
        <end position="223"/>
    </location>
</feature>
<dbReference type="KEGG" id="pco:PHACADRAFT_201887"/>
<feature type="region of interest" description="Disordered" evidence="1">
    <location>
        <begin position="188"/>
        <end position="223"/>
    </location>
</feature>
<evidence type="ECO:0000313" key="2">
    <source>
        <dbReference type="EMBL" id="EKM49226.1"/>
    </source>
</evidence>
<proteinExistence type="predicted"/>
<organism evidence="2 3">
    <name type="scientific">Phanerochaete carnosa (strain HHB-10118-sp)</name>
    <name type="common">White-rot fungus</name>
    <name type="synonym">Peniophora carnosa</name>
    <dbReference type="NCBI Taxonomy" id="650164"/>
    <lineage>
        <taxon>Eukaryota</taxon>
        <taxon>Fungi</taxon>
        <taxon>Dikarya</taxon>
        <taxon>Basidiomycota</taxon>
        <taxon>Agaricomycotina</taxon>
        <taxon>Agaricomycetes</taxon>
        <taxon>Polyporales</taxon>
        <taxon>Phanerochaetaceae</taxon>
        <taxon>Phanerochaete</taxon>
    </lineage>
</organism>
<reference evidence="2 3" key="1">
    <citation type="journal article" date="2012" name="BMC Genomics">
        <title>Comparative genomics of the white-rot fungi, Phanerochaete carnosa and P. chrysosporium, to elucidate the genetic basis of the distinct wood types they colonize.</title>
        <authorList>
            <person name="Suzuki H."/>
            <person name="MacDonald J."/>
            <person name="Syed K."/>
            <person name="Salamov A."/>
            <person name="Hori C."/>
            <person name="Aerts A."/>
            <person name="Henrissat B."/>
            <person name="Wiebenga A."/>
            <person name="vanKuyk P.A."/>
            <person name="Barry K."/>
            <person name="Lindquist E."/>
            <person name="LaButti K."/>
            <person name="Lapidus A."/>
            <person name="Lucas S."/>
            <person name="Coutinho P."/>
            <person name="Gong Y."/>
            <person name="Samejima M."/>
            <person name="Mahadevan R."/>
            <person name="Abou-Zaid M."/>
            <person name="de Vries R.P."/>
            <person name="Igarashi K."/>
            <person name="Yadav J.S."/>
            <person name="Grigoriev I.V."/>
            <person name="Master E.R."/>
        </authorList>
    </citation>
    <scope>NUCLEOTIDE SEQUENCE [LARGE SCALE GENOMIC DNA]</scope>
    <source>
        <strain evidence="2 3">HHB-10118-sp</strain>
    </source>
</reference>
<evidence type="ECO:0000256" key="1">
    <source>
        <dbReference type="SAM" id="MobiDB-lite"/>
    </source>
</evidence>
<dbReference type="InParanoid" id="K5UI81"/>
<name>K5UI81_PHACS</name>
<protein>
    <submittedName>
        <fullName evidence="2">Uncharacterized protein</fullName>
    </submittedName>
</protein>
<dbReference type="Proteomes" id="UP000008370">
    <property type="component" value="Unassembled WGS sequence"/>
</dbReference>
<sequence length="223" mass="24594">MFGEALAGASCYRSLHLTHPPRNPWIAHRCTARLATRGLPVEIFVPLFLVHGGAVVVQGLAAGRSHEYDEARQTLYVRAPADPAPGTVRRICVALAPHLKVVFLINDFWKASGYWNSTDVLYICASWQPLLPWSPLFVPLPLTSLEDASPKRVLGRSVRIEGYEREQRGGQKVRRSVLGGVREVDDGALLTEGIPRTDHSPPALPAEERGPKVQLKRSQERGA</sequence>
<dbReference type="RefSeq" id="XP_007402222.1">
    <property type="nucleotide sequence ID" value="XM_007402160.1"/>
</dbReference>
<accession>K5UI81</accession>
<dbReference type="STRING" id="650164.K5UI81"/>
<dbReference type="HOGENOM" id="CLU_1240505_0_0_1"/>
<evidence type="ECO:0000313" key="3">
    <source>
        <dbReference type="Proteomes" id="UP000008370"/>
    </source>
</evidence>
<keyword evidence="3" id="KW-1185">Reference proteome</keyword>
<dbReference type="GeneID" id="18911732"/>